<dbReference type="EMBL" id="SNRW01002796">
    <property type="protein sequence ID" value="KAA6391686.1"/>
    <property type="molecule type" value="Genomic_DNA"/>
</dbReference>
<evidence type="ECO:0000313" key="1">
    <source>
        <dbReference type="EMBL" id="KAA6391686.1"/>
    </source>
</evidence>
<organism evidence="1 2">
    <name type="scientific">Streblomastix strix</name>
    <dbReference type="NCBI Taxonomy" id="222440"/>
    <lineage>
        <taxon>Eukaryota</taxon>
        <taxon>Metamonada</taxon>
        <taxon>Preaxostyla</taxon>
        <taxon>Oxymonadida</taxon>
        <taxon>Streblomastigidae</taxon>
        <taxon>Streblomastix</taxon>
    </lineage>
</organism>
<sequence>MFQRFGNEIVQANLVAFNYSKELIAYISTASGKCQEQDKEIYRGLELINNYIQDLRQRRYELPWTYISPLPHLTKISVEQFEEEGGNEEVDAQSINNRKDYTDHSIMIRTNLTKAKLLNHFIHYRII</sequence>
<evidence type="ECO:0000313" key="2">
    <source>
        <dbReference type="Proteomes" id="UP000324800"/>
    </source>
</evidence>
<name>A0A5J4WAJ9_9EUKA</name>
<protein>
    <submittedName>
        <fullName evidence="1">Uncharacterized protein</fullName>
    </submittedName>
</protein>
<dbReference type="Proteomes" id="UP000324800">
    <property type="component" value="Unassembled WGS sequence"/>
</dbReference>
<reference evidence="1 2" key="1">
    <citation type="submission" date="2019-03" db="EMBL/GenBank/DDBJ databases">
        <title>Single cell metagenomics reveals metabolic interactions within the superorganism composed of flagellate Streblomastix strix and complex community of Bacteroidetes bacteria on its surface.</title>
        <authorList>
            <person name="Treitli S.C."/>
            <person name="Kolisko M."/>
            <person name="Husnik F."/>
            <person name="Keeling P."/>
            <person name="Hampl V."/>
        </authorList>
    </citation>
    <scope>NUCLEOTIDE SEQUENCE [LARGE SCALE GENOMIC DNA]</scope>
    <source>
        <strain evidence="1">ST1C</strain>
    </source>
</reference>
<dbReference type="AlphaFoldDB" id="A0A5J4WAJ9"/>
<accession>A0A5J4WAJ9</accession>
<comment type="caution">
    <text evidence="1">The sequence shown here is derived from an EMBL/GenBank/DDBJ whole genome shotgun (WGS) entry which is preliminary data.</text>
</comment>
<gene>
    <name evidence="1" type="ORF">EZS28_012784</name>
</gene>
<proteinExistence type="predicted"/>